<reference evidence="1 2" key="1">
    <citation type="journal article" date="2019" name="Genome Biol. Evol.">
        <title>Day and night: Metabolic profiles and evolutionary relationships of six axenic non-marine cyanobacteria.</title>
        <authorList>
            <person name="Will S.E."/>
            <person name="Henke P."/>
            <person name="Boedeker C."/>
            <person name="Huang S."/>
            <person name="Brinkmann H."/>
            <person name="Rohde M."/>
            <person name="Jarek M."/>
            <person name="Friedl T."/>
            <person name="Seufert S."/>
            <person name="Schumacher M."/>
            <person name="Overmann J."/>
            <person name="Neumann-Schaal M."/>
            <person name="Petersen J."/>
        </authorList>
    </citation>
    <scope>NUCLEOTIDE SEQUENCE [LARGE SCALE GENOMIC DNA]</scope>
    <source>
        <strain evidence="1 2">SAG 39.79</strain>
    </source>
</reference>
<sequence length="316" mass="37059">MMSKITMAQLTQTWRSQLAEDYPQASVANRDSIVRWLLGDDLERFDNLTSAQLHVTQQALSFRYRILQKRYLGIPPERAYRRLISRLSSLLVLRHKVRALVALSRDRHRTVVDVIQEVLQELLLRDRYIQQQVAWIAQCTNNFQLRSALLFASIEEYSMRPIRDRPLLVYRTIDYLQRTARGGITYSPNSEQLQLVSDEFFTEESDNSFSWLDNHALVAYQEAETEAEQKAMHDAVKQELSDYLQVKLGMEAVQWLQLYLQGKSQQAIANQLNLDVRQVYRLREKVCYHAERTFAQKKQPELVANWLKAKVAEHQS</sequence>
<dbReference type="AlphaFoldDB" id="A0AB37UQD1"/>
<protein>
    <recommendedName>
        <fullName evidence="3">HTH luxR-type domain-containing protein</fullName>
    </recommendedName>
</protein>
<dbReference type="Proteomes" id="UP000282574">
    <property type="component" value="Unassembled WGS sequence"/>
</dbReference>
<proteinExistence type="predicted"/>
<organism evidence="1 2">
    <name type="scientific">Chroococcidiopsis cubana SAG 39.79</name>
    <dbReference type="NCBI Taxonomy" id="388085"/>
    <lineage>
        <taxon>Bacteria</taxon>
        <taxon>Bacillati</taxon>
        <taxon>Cyanobacteriota</taxon>
        <taxon>Cyanophyceae</taxon>
        <taxon>Chroococcidiopsidales</taxon>
        <taxon>Chroococcidiopsidaceae</taxon>
        <taxon>Chroococcidiopsis</taxon>
    </lineage>
</organism>
<dbReference type="InterPro" id="IPR048033">
    <property type="entry name" value="HetZ-rel_2"/>
</dbReference>
<keyword evidence="2" id="KW-1185">Reference proteome</keyword>
<name>A0AB37UQD1_9CYAN</name>
<comment type="caution">
    <text evidence="1">The sequence shown here is derived from an EMBL/GenBank/DDBJ whole genome shotgun (WGS) entry which is preliminary data.</text>
</comment>
<evidence type="ECO:0008006" key="3">
    <source>
        <dbReference type="Google" id="ProtNLM"/>
    </source>
</evidence>
<dbReference type="RefSeq" id="WP_106167244.1">
    <property type="nucleotide sequence ID" value="NZ_JAVKZF010000002.1"/>
</dbReference>
<evidence type="ECO:0000313" key="2">
    <source>
        <dbReference type="Proteomes" id="UP000282574"/>
    </source>
</evidence>
<evidence type="ECO:0000313" key="1">
    <source>
        <dbReference type="EMBL" id="RUT13511.1"/>
    </source>
</evidence>
<accession>A0AB37UQD1</accession>
<dbReference type="NCBIfam" id="NF037965">
    <property type="entry name" value="HetZ_rel_2"/>
    <property type="match status" value="1"/>
</dbReference>
<gene>
    <name evidence="1" type="ORF">DSM107010_11340</name>
</gene>
<dbReference type="EMBL" id="RSCK01000006">
    <property type="protein sequence ID" value="RUT13511.1"/>
    <property type="molecule type" value="Genomic_DNA"/>
</dbReference>